<evidence type="ECO:0000313" key="2">
    <source>
        <dbReference type="Proteomes" id="UP000440694"/>
    </source>
</evidence>
<reference evidence="1 2" key="1">
    <citation type="submission" date="2019-11" db="EMBL/GenBank/DDBJ databases">
        <title>Identification of a novel strain.</title>
        <authorList>
            <person name="Xu Q."/>
            <person name="Wang G."/>
        </authorList>
    </citation>
    <scope>NUCLEOTIDE SEQUENCE [LARGE SCALE GENOMIC DNA]</scope>
    <source>
        <strain evidence="2">xq</strain>
    </source>
</reference>
<dbReference type="PANTHER" id="PTHR42110:SF1">
    <property type="entry name" value="L-ASPARAGINASE, PUTATIVE (AFU_ORTHOLOGUE AFUA_3G11890)-RELATED"/>
    <property type="match status" value="1"/>
</dbReference>
<name>A0A6I3KSJ5_9HYPH</name>
<organism evidence="1 2">
    <name type="scientific">Hyphomicrobium album</name>
    <dbReference type="NCBI Taxonomy" id="2665159"/>
    <lineage>
        <taxon>Bacteria</taxon>
        <taxon>Pseudomonadati</taxon>
        <taxon>Pseudomonadota</taxon>
        <taxon>Alphaproteobacteria</taxon>
        <taxon>Hyphomicrobiales</taxon>
        <taxon>Hyphomicrobiaceae</taxon>
        <taxon>Hyphomicrobium</taxon>
    </lineage>
</organism>
<dbReference type="PANTHER" id="PTHR42110">
    <property type="entry name" value="L-ASPARAGINASE, PUTATIVE (AFU_ORTHOLOGUE AFUA_3G11890)-RELATED"/>
    <property type="match status" value="1"/>
</dbReference>
<protein>
    <submittedName>
        <fullName evidence="1">Asparaginase</fullName>
    </submittedName>
</protein>
<comment type="caution">
    <text evidence="1">The sequence shown here is derived from an EMBL/GenBank/DDBJ whole genome shotgun (WGS) entry which is preliminary data.</text>
</comment>
<gene>
    <name evidence="1" type="ORF">GIW81_15280</name>
</gene>
<sequence>MEDPILIEVTRGPLVESWHRGAVAVAAPSGALALRLGDVERLVYPRSAVKALQALPLIETGAADRFGFGAAEIALACGSHAGTERHTHLAAAMLERAGLSESALGCGAHAPLGASAANALIKAGETPTQLHNNCSGKHAGMLATAVHLKEPIKGYWEAAHPVQARVHEALADISGLPLGDDVRGFDGCSVPNWAMPLSAMARMFAKLVTGQGMTPERRAAVSRILDACWEFPDMVAGKSRADTVVMRALPRQVFMKTGAEGVYCGAFPELGLGFALKIDDGAKRAAAGAAISLVERLYPAARGLMPVGALKTWRGHEVGGVRSSPLYEDALAKLKV</sequence>
<evidence type="ECO:0000313" key="1">
    <source>
        <dbReference type="EMBL" id="MTD95701.1"/>
    </source>
</evidence>
<proteinExistence type="predicted"/>
<dbReference type="Pfam" id="PF06089">
    <property type="entry name" value="Asparaginase_II"/>
    <property type="match status" value="1"/>
</dbReference>
<dbReference type="Proteomes" id="UP000440694">
    <property type="component" value="Unassembled WGS sequence"/>
</dbReference>
<dbReference type="AlphaFoldDB" id="A0A6I3KSJ5"/>
<dbReference type="RefSeq" id="WP_154740216.1">
    <property type="nucleotide sequence ID" value="NZ_WMBQ01000002.1"/>
</dbReference>
<accession>A0A6I3KSJ5</accession>
<dbReference type="EMBL" id="WMBQ01000002">
    <property type="protein sequence ID" value="MTD95701.1"/>
    <property type="molecule type" value="Genomic_DNA"/>
</dbReference>
<dbReference type="InterPro" id="IPR010349">
    <property type="entry name" value="Asparaginase_II"/>
</dbReference>
<keyword evidence="2" id="KW-1185">Reference proteome</keyword>